<name>A0ABQ8AS32_BRANA</name>
<evidence type="ECO:0000256" key="1">
    <source>
        <dbReference type="SAM" id="Phobius"/>
    </source>
</evidence>
<keyword evidence="1" id="KW-0812">Transmembrane</keyword>
<organism evidence="2 3">
    <name type="scientific">Brassica napus</name>
    <name type="common">Rape</name>
    <dbReference type="NCBI Taxonomy" id="3708"/>
    <lineage>
        <taxon>Eukaryota</taxon>
        <taxon>Viridiplantae</taxon>
        <taxon>Streptophyta</taxon>
        <taxon>Embryophyta</taxon>
        <taxon>Tracheophyta</taxon>
        <taxon>Spermatophyta</taxon>
        <taxon>Magnoliopsida</taxon>
        <taxon>eudicotyledons</taxon>
        <taxon>Gunneridae</taxon>
        <taxon>Pentapetalae</taxon>
        <taxon>rosids</taxon>
        <taxon>malvids</taxon>
        <taxon>Brassicales</taxon>
        <taxon>Brassicaceae</taxon>
        <taxon>Brassiceae</taxon>
        <taxon>Brassica</taxon>
    </lineage>
</organism>
<dbReference type="Proteomes" id="UP000824890">
    <property type="component" value="Unassembled WGS sequence"/>
</dbReference>
<comment type="caution">
    <text evidence="2">The sequence shown here is derived from an EMBL/GenBank/DDBJ whole genome shotgun (WGS) entry which is preliminary data.</text>
</comment>
<evidence type="ECO:0000313" key="2">
    <source>
        <dbReference type="EMBL" id="KAH0895058.1"/>
    </source>
</evidence>
<protein>
    <submittedName>
        <fullName evidence="2">Uncharacterized protein</fullName>
    </submittedName>
</protein>
<keyword evidence="1" id="KW-1133">Transmembrane helix</keyword>
<keyword evidence="1" id="KW-0472">Membrane</keyword>
<accession>A0ABQ8AS32</accession>
<proteinExistence type="predicted"/>
<sequence>MVKKVDLGKCSKSVTFHTRNRVFIWFICNTSYSFILYTVKAGVPPPNAQNRSKVVFTTCTEEVCKEMREKTKIKVNKLLRICLREYFEEPATQRLQSGAMFVLLSNSLLISQV</sequence>
<gene>
    <name evidence="2" type="ORF">HID58_057487</name>
</gene>
<reference evidence="2 3" key="1">
    <citation type="submission" date="2021-05" db="EMBL/GenBank/DDBJ databases">
        <title>Genome Assembly of Synthetic Allotetraploid Brassica napus Reveals Homoeologous Exchanges between Subgenomes.</title>
        <authorList>
            <person name="Davis J.T."/>
        </authorList>
    </citation>
    <scope>NUCLEOTIDE SEQUENCE [LARGE SCALE GENOMIC DNA]</scope>
    <source>
        <strain evidence="3">cv. Da-Ae</strain>
        <tissue evidence="2">Seedling</tissue>
    </source>
</reference>
<keyword evidence="3" id="KW-1185">Reference proteome</keyword>
<dbReference type="EMBL" id="JAGKQM010000013">
    <property type="protein sequence ID" value="KAH0895058.1"/>
    <property type="molecule type" value="Genomic_DNA"/>
</dbReference>
<evidence type="ECO:0000313" key="3">
    <source>
        <dbReference type="Proteomes" id="UP000824890"/>
    </source>
</evidence>
<feature type="transmembrane region" description="Helical" evidence="1">
    <location>
        <begin position="22"/>
        <end position="43"/>
    </location>
</feature>